<comment type="subcellular location">
    <subcellularLocation>
        <location evidence="1">Cell membrane</location>
        <topology evidence="1">Multi-pass membrane protein</topology>
    </subcellularLocation>
</comment>
<evidence type="ECO:0000256" key="3">
    <source>
        <dbReference type="ARBA" id="ARBA00022679"/>
    </source>
</evidence>
<evidence type="ECO:0000256" key="9">
    <source>
        <dbReference type="SAM" id="Phobius"/>
    </source>
</evidence>
<proteinExistence type="predicted"/>
<dbReference type="SUPFAM" id="SSF52266">
    <property type="entry name" value="SGNH hydrolase"/>
    <property type="match status" value="1"/>
</dbReference>
<name>A0A376CIK7_9CORY</name>
<keyword evidence="2" id="KW-1003">Cell membrane</keyword>
<keyword evidence="3 11" id="KW-0808">Transferase</keyword>
<feature type="transmembrane region" description="Helical" evidence="9">
    <location>
        <begin position="202"/>
        <end position="223"/>
    </location>
</feature>
<evidence type="ECO:0000256" key="7">
    <source>
        <dbReference type="ARBA" id="ARBA00023315"/>
    </source>
</evidence>
<evidence type="ECO:0000313" key="12">
    <source>
        <dbReference type="Proteomes" id="UP000254467"/>
    </source>
</evidence>
<feature type="domain" description="Acyltransferase 3" evidence="10">
    <location>
        <begin position="15"/>
        <end position="342"/>
    </location>
</feature>
<feature type="transmembrane region" description="Helical" evidence="9">
    <location>
        <begin position="334"/>
        <end position="353"/>
    </location>
</feature>
<feature type="transmembrane region" description="Helical" evidence="9">
    <location>
        <begin position="379"/>
        <end position="400"/>
    </location>
</feature>
<reference evidence="11 12" key="1">
    <citation type="submission" date="2018-06" db="EMBL/GenBank/DDBJ databases">
        <authorList>
            <consortium name="Pathogen Informatics"/>
            <person name="Doyle S."/>
        </authorList>
    </citation>
    <scope>NUCLEOTIDE SEQUENCE [LARGE SCALE GENOMIC DNA]</scope>
    <source>
        <strain evidence="11 12">NCTC11862</strain>
    </source>
</reference>
<dbReference type="GO" id="GO:0009103">
    <property type="term" value="P:lipopolysaccharide biosynthetic process"/>
    <property type="evidence" value="ECO:0007669"/>
    <property type="project" value="TreeGrafter"/>
</dbReference>
<keyword evidence="7 11" id="KW-0012">Acyltransferase</keyword>
<evidence type="ECO:0000259" key="10">
    <source>
        <dbReference type="Pfam" id="PF01757"/>
    </source>
</evidence>
<dbReference type="GO" id="GO:0005886">
    <property type="term" value="C:plasma membrane"/>
    <property type="evidence" value="ECO:0007669"/>
    <property type="project" value="UniProtKB-SubCell"/>
</dbReference>
<dbReference type="AlphaFoldDB" id="A0A376CIK7"/>
<evidence type="ECO:0000256" key="4">
    <source>
        <dbReference type="ARBA" id="ARBA00022692"/>
    </source>
</evidence>
<feature type="transmembrane region" description="Helical" evidence="9">
    <location>
        <begin position="43"/>
        <end position="62"/>
    </location>
</feature>
<dbReference type="GO" id="GO:0016747">
    <property type="term" value="F:acyltransferase activity, transferring groups other than amino-acyl groups"/>
    <property type="evidence" value="ECO:0007669"/>
    <property type="project" value="InterPro"/>
</dbReference>
<dbReference type="Gene3D" id="3.40.50.1110">
    <property type="entry name" value="SGNH hydrolase"/>
    <property type="match status" value="1"/>
</dbReference>
<dbReference type="EC" id="2.3.1.-" evidence="11"/>
<dbReference type="OrthoDB" id="3404679at2"/>
<dbReference type="EMBL" id="UFXQ01000001">
    <property type="protein sequence ID" value="STC68133.1"/>
    <property type="molecule type" value="Genomic_DNA"/>
</dbReference>
<feature type="transmembrane region" description="Helical" evidence="9">
    <location>
        <begin position="268"/>
        <end position="288"/>
    </location>
</feature>
<keyword evidence="6 9" id="KW-0472">Membrane</keyword>
<dbReference type="InterPro" id="IPR050879">
    <property type="entry name" value="Acyltransferase_3"/>
</dbReference>
<evidence type="ECO:0000256" key="5">
    <source>
        <dbReference type="ARBA" id="ARBA00022989"/>
    </source>
</evidence>
<keyword evidence="5 9" id="KW-1133">Transmembrane helix</keyword>
<gene>
    <name evidence="11" type="primary">oatA_1</name>
    <name evidence="11" type="ORF">NCTC11862_00082</name>
</gene>
<keyword evidence="8" id="KW-0175">Coiled coil</keyword>
<protein>
    <submittedName>
        <fullName evidence="11">O-acetyltransferase OatA</fullName>
        <ecNumber evidence="11">2.3.1.-</ecNumber>
    </submittedName>
</protein>
<feature type="transmembrane region" description="Helical" evidence="9">
    <location>
        <begin position="309"/>
        <end position="328"/>
    </location>
</feature>
<dbReference type="PANTHER" id="PTHR23028:SF53">
    <property type="entry name" value="ACYL_TRANSF_3 DOMAIN-CONTAINING PROTEIN"/>
    <property type="match status" value="1"/>
</dbReference>
<dbReference type="PANTHER" id="PTHR23028">
    <property type="entry name" value="ACETYLTRANSFERASE"/>
    <property type="match status" value="1"/>
</dbReference>
<dbReference type="RefSeq" id="WP_018580515.1">
    <property type="nucleotide sequence ID" value="NZ_LDYD01000006.1"/>
</dbReference>
<dbReference type="InterPro" id="IPR002656">
    <property type="entry name" value="Acyl_transf_3_dom"/>
</dbReference>
<dbReference type="Proteomes" id="UP000254467">
    <property type="component" value="Unassembled WGS sequence"/>
</dbReference>
<feature type="transmembrane region" description="Helical" evidence="9">
    <location>
        <begin position="244"/>
        <end position="262"/>
    </location>
</feature>
<evidence type="ECO:0000313" key="11">
    <source>
        <dbReference type="EMBL" id="STC68133.1"/>
    </source>
</evidence>
<accession>A0A376CIK7</accession>
<feature type="transmembrane region" description="Helical" evidence="9">
    <location>
        <begin position="173"/>
        <end position="190"/>
    </location>
</feature>
<evidence type="ECO:0000256" key="2">
    <source>
        <dbReference type="ARBA" id="ARBA00022475"/>
    </source>
</evidence>
<evidence type="ECO:0000256" key="8">
    <source>
        <dbReference type="SAM" id="Coils"/>
    </source>
</evidence>
<sequence length="624" mass="68736">MSTLTAAKRSIPRVPGLDGVRGLAVTAVVIYHLFGAVLPGGYLGVDIFFVLSGFLITSLLIREKTATGRIDLKYFWLKRFRRIVPAAVFVLMICTIVAAIVRGDATVDLARQFLTTLFFVNNWGQIAASQSYFADTEVFAHYWSLSIEEQFYIFWPVIVIALLALWGVYRLRWIALVCFALAGLSLWWMIQLYVPGDDPSRVYYGTDTHAFGLLIGAGMAIWMQGHRHSDVVWRERTRLRGLTGTLEVAALVGVLLLKATLSDEAPETYNGGLFLASALTAVVMHGVIKGNRVLAPLFSLWVLRHLGRLSFSLYLWHWPVIVFCREIMGDTQAAAWVALVVSWILSEVSVRLVEDPFRRRGYASVVGSIVEKNSSPARMLSTSAVSIAAVLATIGGLVYAPQMTEMEYELAAREEEQKRAQQEALVQAKKTTATQHSEAPASVEPTVPEGTEILAIGDSVMLAASTAMYERLPGIYVDGAVSRHYESVPGLIATYEAQGMLRENIVLGFGTNGASNGAGDEQLLDSIIQTLGEDRTVVIVLPYGDRWYMPEAEAEVLDRAAKYPNVYVADWCHAVRDNPVLLRDDFIHPSVEGTYAYTDAVMDALRQASTKDPKDKVVPGVCGV</sequence>
<organism evidence="11 12">
    <name type="scientific">Corynebacterium pilosum</name>
    <dbReference type="NCBI Taxonomy" id="35756"/>
    <lineage>
        <taxon>Bacteria</taxon>
        <taxon>Bacillati</taxon>
        <taxon>Actinomycetota</taxon>
        <taxon>Actinomycetes</taxon>
        <taxon>Mycobacteriales</taxon>
        <taxon>Corynebacteriaceae</taxon>
        <taxon>Corynebacterium</taxon>
    </lineage>
</organism>
<feature type="transmembrane region" description="Helical" evidence="9">
    <location>
        <begin position="20"/>
        <end position="37"/>
    </location>
</feature>
<keyword evidence="4 9" id="KW-0812">Transmembrane</keyword>
<dbReference type="Pfam" id="PF01757">
    <property type="entry name" value="Acyl_transf_3"/>
    <property type="match status" value="1"/>
</dbReference>
<evidence type="ECO:0000256" key="1">
    <source>
        <dbReference type="ARBA" id="ARBA00004651"/>
    </source>
</evidence>
<feature type="coiled-coil region" evidence="8">
    <location>
        <begin position="403"/>
        <end position="431"/>
    </location>
</feature>
<dbReference type="InterPro" id="IPR036514">
    <property type="entry name" value="SGNH_hydro_sf"/>
</dbReference>
<keyword evidence="12" id="KW-1185">Reference proteome</keyword>
<feature type="transmembrane region" description="Helical" evidence="9">
    <location>
        <begin position="83"/>
        <end position="101"/>
    </location>
</feature>
<evidence type="ECO:0000256" key="6">
    <source>
        <dbReference type="ARBA" id="ARBA00023136"/>
    </source>
</evidence>
<feature type="transmembrane region" description="Helical" evidence="9">
    <location>
        <begin position="151"/>
        <end position="168"/>
    </location>
</feature>
<dbReference type="STRING" id="35756.GCA_001044155_01333"/>